<comment type="subcellular location">
    <subcellularLocation>
        <location evidence="2">Cell membrane</location>
        <topology evidence="2">Lipid-anchor</topology>
        <topology evidence="2">GPI-anchor</topology>
    </subcellularLocation>
</comment>
<evidence type="ECO:0000256" key="4">
    <source>
        <dbReference type="ARBA" id="ARBA00022622"/>
    </source>
</evidence>
<accession>A0A1J0R625</accession>
<dbReference type="GO" id="GO:0005886">
    <property type="term" value="C:plasma membrane"/>
    <property type="evidence" value="ECO:0007669"/>
    <property type="project" value="UniProtKB-SubCell"/>
</dbReference>
<dbReference type="VEuPathDB" id="TriTrypDB:Tb10.v4.0178"/>
<dbReference type="EMBL" id="KX699346">
    <property type="protein sequence ID" value="APD73302.1"/>
    <property type="molecule type" value="Genomic_DNA"/>
</dbReference>
<evidence type="ECO:0000256" key="5">
    <source>
        <dbReference type="ARBA" id="ARBA00022729"/>
    </source>
</evidence>
<evidence type="ECO:0000313" key="12">
    <source>
        <dbReference type="EMBL" id="APD73302.1"/>
    </source>
</evidence>
<dbReference type="AlphaFoldDB" id="A0A1J0R625"/>
<evidence type="ECO:0000256" key="1">
    <source>
        <dbReference type="ARBA" id="ARBA00002523"/>
    </source>
</evidence>
<keyword evidence="7" id="KW-0325">Glycoprotein</keyword>
<protein>
    <submittedName>
        <fullName evidence="12">Variant surface glycoprotein 1125.1018</fullName>
    </submittedName>
</protein>
<dbReference type="Pfam" id="PF10659">
    <property type="entry name" value="Trypan_glycop_C"/>
    <property type="match status" value="1"/>
</dbReference>
<keyword evidence="4" id="KW-0336">GPI-anchor</keyword>
<keyword evidence="6" id="KW-0472">Membrane</keyword>
<keyword evidence="5 9" id="KW-0732">Signal</keyword>
<feature type="domain" description="Trypanosome variant surface glycoprotein B-type N-terminal" evidence="11">
    <location>
        <begin position="10"/>
        <end position="368"/>
    </location>
</feature>
<evidence type="ECO:0000256" key="3">
    <source>
        <dbReference type="ARBA" id="ARBA00022475"/>
    </source>
</evidence>
<keyword evidence="8" id="KW-0449">Lipoprotein</keyword>
<sequence>MWQLLAIAAALALSSRPSDGNPGAGENAGTYGALCTLLTEALGEVDQAQPTTGWEQAYASILEANMSAAGPDWRNQFVKSKGVKQEWEPTAKHKAVAEAWARSYEDWANTAVALSTSDSDDKKKAISKFDAMNEATRNLAKRRLEAILTKVQPVRSKLNALKAIVEAGSGKAVTDLLKTALYGGTDGNSDFENAAKSKEAARTRNICRDGGKVNRKQTLGDVLLCVCVNAQSSPPTGDKKICAKTTSDHVSKQWELTSNGDVATVFNELKKGCNIKQGHKTTASGIRAALATLRDKIQIESNDGYLGKYDTDANCAGTSTSGVCVKYANYAINTGDTWHDIQWVKHATTAAAALETAARATSTMAALEPLLEAASAEAWEVANTTSVRQVADSTSITAGTITGCDAHKTNTTCTKNNCKWKETNETDGKCVADDSKVIEQATKAAGTGKGAKEEVATTGCVAHKDKTACENDKTGEKQNCAWRKGKDNENEPEKQRSRNRSFLLNNKLDLTAAAFLIFVDFQNSKKFS</sequence>
<feature type="chain" id="PRO_5012339646" evidence="9">
    <location>
        <begin position="21"/>
        <end position="528"/>
    </location>
</feature>
<keyword evidence="3" id="KW-1003">Cell membrane</keyword>
<dbReference type="InterPro" id="IPR019609">
    <property type="entry name" value="Variant_surf_glycoprt_trypan_C"/>
</dbReference>
<name>A0A1J0R625_9TRYP</name>
<organism evidence="12">
    <name type="scientific">Trypanosoma brucei</name>
    <dbReference type="NCBI Taxonomy" id="5691"/>
    <lineage>
        <taxon>Eukaryota</taxon>
        <taxon>Discoba</taxon>
        <taxon>Euglenozoa</taxon>
        <taxon>Kinetoplastea</taxon>
        <taxon>Metakinetoplastina</taxon>
        <taxon>Trypanosomatida</taxon>
        <taxon>Trypanosomatidae</taxon>
        <taxon>Trypanosoma</taxon>
    </lineage>
</organism>
<dbReference type="GO" id="GO:0098552">
    <property type="term" value="C:side of membrane"/>
    <property type="evidence" value="ECO:0007669"/>
    <property type="project" value="UniProtKB-KW"/>
</dbReference>
<evidence type="ECO:0000259" key="10">
    <source>
        <dbReference type="Pfam" id="PF10659"/>
    </source>
</evidence>
<evidence type="ECO:0000256" key="9">
    <source>
        <dbReference type="SAM" id="SignalP"/>
    </source>
</evidence>
<reference evidence="12" key="1">
    <citation type="submission" date="2016-08" db="EMBL/GenBank/DDBJ databases">
        <title>VSG repertoire of Trypanosoma brucei EATRO 1125.</title>
        <authorList>
            <person name="Cross G.A."/>
        </authorList>
    </citation>
    <scope>NUCLEOTIDE SEQUENCE</scope>
    <source>
        <strain evidence="12">EATRO 1125</strain>
    </source>
</reference>
<dbReference type="Pfam" id="PF13206">
    <property type="entry name" value="VSG_B"/>
    <property type="match status" value="1"/>
</dbReference>
<evidence type="ECO:0000256" key="6">
    <source>
        <dbReference type="ARBA" id="ARBA00023136"/>
    </source>
</evidence>
<dbReference type="InterPro" id="IPR025932">
    <property type="entry name" value="Trypano_VSG_B_N_dom"/>
</dbReference>
<evidence type="ECO:0000259" key="11">
    <source>
        <dbReference type="Pfam" id="PF13206"/>
    </source>
</evidence>
<dbReference type="VEuPathDB" id="TriTrypDB:Tb427_000406500"/>
<proteinExistence type="predicted"/>
<evidence type="ECO:0000256" key="8">
    <source>
        <dbReference type="ARBA" id="ARBA00023288"/>
    </source>
</evidence>
<evidence type="ECO:0000256" key="7">
    <source>
        <dbReference type="ARBA" id="ARBA00023180"/>
    </source>
</evidence>
<evidence type="ECO:0000256" key="2">
    <source>
        <dbReference type="ARBA" id="ARBA00004609"/>
    </source>
</evidence>
<comment type="function">
    <text evidence="1">VSG forms a coat on the surface of the parasite. The trypanosome evades the immune response of the host by expressing a series of antigenically distinct VSGs from an estimated 1000 VSG genes.</text>
</comment>
<feature type="domain" description="Trypanosome variant surface glycoprotein C-terminal" evidence="10">
    <location>
        <begin position="404"/>
        <end position="518"/>
    </location>
</feature>
<feature type="signal peptide" evidence="9">
    <location>
        <begin position="1"/>
        <end position="20"/>
    </location>
</feature>
<dbReference type="VEuPathDB" id="TriTrypDB:Tb1125.Tb10.v4.0178"/>